<evidence type="ECO:0000313" key="4">
    <source>
        <dbReference type="EMBL" id="RDW15565.1"/>
    </source>
</evidence>
<comment type="catalytic activity">
    <reaction evidence="3">
        <text>O-phospho-L-serine + H2O = L-serine + phosphate</text>
        <dbReference type="Rhea" id="RHEA:21208"/>
        <dbReference type="ChEBI" id="CHEBI:15377"/>
        <dbReference type="ChEBI" id="CHEBI:33384"/>
        <dbReference type="ChEBI" id="CHEBI:43474"/>
        <dbReference type="ChEBI" id="CHEBI:57524"/>
        <dbReference type="EC" id="3.1.3.3"/>
    </reaction>
</comment>
<comment type="function">
    <text evidence="3">Catalyzes the last step of the phosphorylated serine biosynthetic pathway, i.e. dephosphorylation of O-phospho-L-serine to form L-serine.</text>
</comment>
<comment type="caution">
    <text evidence="4">The sequence shown here is derived from an EMBL/GenBank/DDBJ whole genome shotgun (WGS) entry which is preliminary data.</text>
</comment>
<keyword evidence="5" id="KW-1185">Reference proteome</keyword>
<dbReference type="HAMAP" id="MF_02240">
    <property type="entry name" value="PSP"/>
    <property type="match status" value="1"/>
</dbReference>
<dbReference type="Proteomes" id="UP000256520">
    <property type="component" value="Unassembled WGS sequence"/>
</dbReference>
<dbReference type="PANTHER" id="PTHR46470">
    <property type="entry name" value="N-ACYLNEURAMINATE-9-PHOSPHATASE"/>
    <property type="match status" value="1"/>
</dbReference>
<keyword evidence="3" id="KW-0170">Cobalt</keyword>
<keyword evidence="3" id="KW-0718">Serine biosynthesis</keyword>
<keyword evidence="2 3" id="KW-0460">Magnesium</keyword>
<comment type="pathway">
    <text evidence="3">Amino-acid biosynthesis; L-serine biosynthesis; L-serine from 3-phospho-D-glycerate: step 3/3.</text>
</comment>
<dbReference type="EMBL" id="PIOD01000025">
    <property type="protein sequence ID" value="RDW15565.1"/>
    <property type="molecule type" value="Genomic_DNA"/>
</dbReference>
<dbReference type="InterPro" id="IPR051400">
    <property type="entry name" value="HAD-like_hydrolase"/>
</dbReference>
<dbReference type="SFLD" id="SFLDS00003">
    <property type="entry name" value="Haloacid_Dehalogenase"/>
    <property type="match status" value="1"/>
</dbReference>
<dbReference type="InterPro" id="IPR036412">
    <property type="entry name" value="HAD-like_sf"/>
</dbReference>
<sequence>MIKAVLFDLDDTLLWDEKSVKMAFELTCKVASDKFGINPDTFERKVRENARRLYATYEVYPFTQMIGINPFEGLWGEFDDEREEFRQLKEIAPAYREQAWTLGLQDVGIDNPEFGLELSEFFRTARKESPFLYDDSLSVLELLKGEYKLLLITNGSPSLQNLKLGITPELAPYFDEIIISGDFGRGKPDQTIFEHALATLSVDKSEAIMVGDNVNTDILGANRAGIPSVWLNRHGREKGEVKPTYEISSLTELLSILENK</sequence>
<comment type="catalytic activity">
    <reaction evidence="3">
        <text>O-phospho-D-serine + H2O = D-serine + phosphate</text>
        <dbReference type="Rhea" id="RHEA:24873"/>
        <dbReference type="ChEBI" id="CHEBI:15377"/>
        <dbReference type="ChEBI" id="CHEBI:35247"/>
        <dbReference type="ChEBI" id="CHEBI:43474"/>
        <dbReference type="ChEBI" id="CHEBI:58680"/>
        <dbReference type="EC" id="3.1.3.3"/>
    </reaction>
</comment>
<gene>
    <name evidence="4" type="ORF">CWR45_17470</name>
</gene>
<dbReference type="AlphaFoldDB" id="A0A3D8PK44"/>
<dbReference type="InterPro" id="IPR023214">
    <property type="entry name" value="HAD_sf"/>
</dbReference>
<organism evidence="4 5">
    <name type="scientific">Oceanobacillus chungangensis</name>
    <dbReference type="NCBI Taxonomy" id="1229152"/>
    <lineage>
        <taxon>Bacteria</taxon>
        <taxon>Bacillati</taxon>
        <taxon>Bacillota</taxon>
        <taxon>Bacilli</taxon>
        <taxon>Bacillales</taxon>
        <taxon>Bacillaceae</taxon>
        <taxon>Oceanobacillus</taxon>
    </lineage>
</organism>
<dbReference type="EC" id="3.1.3.3" evidence="3"/>
<evidence type="ECO:0000256" key="1">
    <source>
        <dbReference type="ARBA" id="ARBA00022801"/>
    </source>
</evidence>
<evidence type="ECO:0000313" key="5">
    <source>
        <dbReference type="Proteomes" id="UP000256520"/>
    </source>
</evidence>
<dbReference type="GO" id="GO:0036424">
    <property type="term" value="F:L-phosphoserine phosphatase activity"/>
    <property type="evidence" value="ECO:0007669"/>
    <property type="project" value="UniProtKB-UniRule"/>
</dbReference>
<evidence type="ECO:0000256" key="3">
    <source>
        <dbReference type="HAMAP-Rule" id="MF_02240"/>
    </source>
</evidence>
<name>A0A3D8PK44_9BACI</name>
<comment type="cofactor">
    <cofactor evidence="3">
        <name>Mg(2+)</name>
        <dbReference type="ChEBI" id="CHEBI:18420"/>
    </cofactor>
    <cofactor evidence="3">
        <name>Co(2+)</name>
        <dbReference type="ChEBI" id="CHEBI:48828"/>
    </cofactor>
</comment>
<proteinExistence type="inferred from homology"/>
<dbReference type="RefSeq" id="WP_115751128.1">
    <property type="nucleotide sequence ID" value="NZ_PIOD01000025.1"/>
</dbReference>
<dbReference type="Gene3D" id="1.20.120.710">
    <property type="entry name" value="Haloacid dehalogenase hydrolase-like domain"/>
    <property type="match status" value="1"/>
</dbReference>
<dbReference type="SUPFAM" id="SSF56784">
    <property type="entry name" value="HAD-like"/>
    <property type="match status" value="1"/>
</dbReference>
<keyword evidence="3" id="KW-0028">Amino-acid biosynthesis</keyword>
<dbReference type="PANTHER" id="PTHR46470:SF3">
    <property type="entry name" value="N-ACYLNEURAMINATE-9-PHOSPHATASE"/>
    <property type="match status" value="1"/>
</dbReference>
<dbReference type="Gene3D" id="3.40.50.1000">
    <property type="entry name" value="HAD superfamily/HAD-like"/>
    <property type="match status" value="1"/>
</dbReference>
<dbReference type="OrthoDB" id="9809962at2"/>
<accession>A0A3D8PK44</accession>
<dbReference type="Pfam" id="PF00702">
    <property type="entry name" value="Hydrolase"/>
    <property type="match status" value="1"/>
</dbReference>
<dbReference type="NCBIfam" id="TIGR01549">
    <property type="entry name" value="HAD-SF-IA-v1"/>
    <property type="match status" value="1"/>
</dbReference>
<dbReference type="InterPro" id="IPR006439">
    <property type="entry name" value="HAD-SF_hydro_IA"/>
</dbReference>
<keyword evidence="1 3" id="KW-0378">Hydrolase</keyword>
<dbReference type="InterPro" id="IPR044266">
    <property type="entry name" value="PSP_YsaA"/>
</dbReference>
<protein>
    <recommendedName>
        <fullName evidence="3">Phosphoserine phosphatase</fullName>
        <shortName evidence="3">PSP</shortName>
        <ecNumber evidence="3">3.1.3.3</ecNumber>
    </recommendedName>
</protein>
<dbReference type="NCBIfam" id="TIGR01509">
    <property type="entry name" value="HAD-SF-IA-v3"/>
    <property type="match status" value="1"/>
</dbReference>
<dbReference type="SFLD" id="SFLDG01129">
    <property type="entry name" value="C1.5:_HAD__Beta-PGM__Phosphata"/>
    <property type="match status" value="1"/>
</dbReference>
<comment type="similarity">
    <text evidence="3">Belongs to the HAD-like hydrolase superfamily.</text>
</comment>
<dbReference type="GO" id="GO:0006564">
    <property type="term" value="P:L-serine biosynthetic process"/>
    <property type="evidence" value="ECO:0007669"/>
    <property type="project" value="UniProtKB-UniRule"/>
</dbReference>
<reference evidence="5" key="1">
    <citation type="submission" date="2017-11" db="EMBL/GenBank/DDBJ databases">
        <authorList>
            <person name="Zhu W."/>
        </authorList>
    </citation>
    <scope>NUCLEOTIDE SEQUENCE [LARGE SCALE GENOMIC DNA]</scope>
    <source>
        <strain evidence="5">CAU 1051</strain>
    </source>
</reference>
<evidence type="ECO:0000256" key="2">
    <source>
        <dbReference type="ARBA" id="ARBA00022842"/>
    </source>
</evidence>